<dbReference type="Proteomes" id="UP000235145">
    <property type="component" value="Unassembled WGS sequence"/>
</dbReference>
<dbReference type="PANTHER" id="PTHR48258:SF4">
    <property type="entry name" value="DUF4216 DOMAIN-CONTAINING PROTEIN"/>
    <property type="match status" value="1"/>
</dbReference>
<evidence type="ECO:0000259" key="1">
    <source>
        <dbReference type="Pfam" id="PF13960"/>
    </source>
</evidence>
<keyword evidence="3" id="KW-1185">Reference proteome</keyword>
<evidence type="ECO:0000313" key="3">
    <source>
        <dbReference type="Proteomes" id="UP000235145"/>
    </source>
</evidence>
<dbReference type="EMBL" id="NBSK02000004">
    <property type="protein sequence ID" value="KAJ0213013.1"/>
    <property type="molecule type" value="Genomic_DNA"/>
</dbReference>
<reference evidence="2 3" key="1">
    <citation type="journal article" date="2017" name="Nat. Commun.">
        <title>Genome assembly with in vitro proximity ligation data and whole-genome triplication in lettuce.</title>
        <authorList>
            <person name="Reyes-Chin-Wo S."/>
            <person name="Wang Z."/>
            <person name="Yang X."/>
            <person name="Kozik A."/>
            <person name="Arikit S."/>
            <person name="Song C."/>
            <person name="Xia L."/>
            <person name="Froenicke L."/>
            <person name="Lavelle D.O."/>
            <person name="Truco M.J."/>
            <person name="Xia R."/>
            <person name="Zhu S."/>
            <person name="Xu C."/>
            <person name="Xu H."/>
            <person name="Xu X."/>
            <person name="Cox K."/>
            <person name="Korf I."/>
            <person name="Meyers B.C."/>
            <person name="Michelmore R.W."/>
        </authorList>
    </citation>
    <scope>NUCLEOTIDE SEQUENCE [LARGE SCALE GENOMIC DNA]</scope>
    <source>
        <strain evidence="3">cv. Salinas</strain>
        <tissue evidence="2">Seedlings</tissue>
    </source>
</reference>
<comment type="caution">
    <text evidence="2">The sequence shown here is derived from an EMBL/GenBank/DDBJ whole genome shotgun (WGS) entry which is preliminary data.</text>
</comment>
<dbReference type="PANTHER" id="PTHR48258">
    <property type="entry name" value="DUF4218 DOMAIN-CONTAINING PROTEIN-RELATED"/>
    <property type="match status" value="1"/>
</dbReference>
<gene>
    <name evidence="2" type="ORF">LSAT_V11C400204910</name>
</gene>
<accession>A0A9R1VW80</accession>
<evidence type="ECO:0000313" key="2">
    <source>
        <dbReference type="EMBL" id="KAJ0213013.1"/>
    </source>
</evidence>
<sequence>MTVIGFVSKEIYEAVTELCTFFRVLCSKTLHLEDLGNMKRNIVQTICKLEQIFPPSFFDSMEHLIIHLVDEAILGGLVQYKWMYQYERLLHIVLYTLTQGLRHVIIESHEISHHNIQGGKKKVLSEDELHKPHTYVLLNCVELTSYIIEFDGVAEQIYIGEEVSSLRDKYFAQWFAQRVSKTK</sequence>
<dbReference type="AlphaFoldDB" id="A0A9R1VW80"/>
<dbReference type="Pfam" id="PF13960">
    <property type="entry name" value="DUF4218"/>
    <property type="match status" value="1"/>
</dbReference>
<proteinExistence type="predicted"/>
<protein>
    <recommendedName>
        <fullName evidence="1">DUF4218 domain-containing protein</fullName>
    </recommendedName>
</protein>
<name>A0A9R1VW80_LACSA</name>
<organism evidence="2 3">
    <name type="scientific">Lactuca sativa</name>
    <name type="common">Garden lettuce</name>
    <dbReference type="NCBI Taxonomy" id="4236"/>
    <lineage>
        <taxon>Eukaryota</taxon>
        <taxon>Viridiplantae</taxon>
        <taxon>Streptophyta</taxon>
        <taxon>Embryophyta</taxon>
        <taxon>Tracheophyta</taxon>
        <taxon>Spermatophyta</taxon>
        <taxon>Magnoliopsida</taxon>
        <taxon>eudicotyledons</taxon>
        <taxon>Gunneridae</taxon>
        <taxon>Pentapetalae</taxon>
        <taxon>asterids</taxon>
        <taxon>campanulids</taxon>
        <taxon>Asterales</taxon>
        <taxon>Asteraceae</taxon>
        <taxon>Cichorioideae</taxon>
        <taxon>Cichorieae</taxon>
        <taxon>Lactucinae</taxon>
        <taxon>Lactuca</taxon>
    </lineage>
</organism>
<dbReference type="InterPro" id="IPR025452">
    <property type="entry name" value="DUF4218"/>
</dbReference>
<feature type="domain" description="DUF4218" evidence="1">
    <location>
        <begin position="25"/>
        <end position="93"/>
    </location>
</feature>